<dbReference type="PANTHER" id="PTHR15157:SF5">
    <property type="entry name" value="UV RADIATION RESISTANCE-ASSOCIATED GENE PROTEIN"/>
    <property type="match status" value="1"/>
</dbReference>
<evidence type="ECO:0000256" key="1">
    <source>
        <dbReference type="ARBA" id="ARBA00009574"/>
    </source>
</evidence>
<evidence type="ECO:0000313" key="6">
    <source>
        <dbReference type="Proteomes" id="UP000092666"/>
    </source>
</evidence>
<name>A0A1B9GU10_9TREE</name>
<reference evidence="6" key="2">
    <citation type="submission" date="2013-12" db="EMBL/GenBank/DDBJ databases">
        <title>Evolution of pathogenesis and genome organization in the Tremellales.</title>
        <authorList>
            <person name="Cuomo C."/>
            <person name="Litvintseva A."/>
            <person name="Heitman J."/>
            <person name="Chen Y."/>
            <person name="Sun S."/>
            <person name="Springer D."/>
            <person name="Dromer F."/>
            <person name="Young S."/>
            <person name="Zeng Q."/>
            <person name="Chapman S."/>
            <person name="Gujja S."/>
            <person name="Saif S."/>
            <person name="Birren B."/>
        </authorList>
    </citation>
    <scope>NUCLEOTIDE SEQUENCE [LARGE SCALE GENOMIC DNA]</scope>
    <source>
        <strain evidence="6">BCC8398</strain>
    </source>
</reference>
<feature type="region of interest" description="Disordered" evidence="4">
    <location>
        <begin position="479"/>
        <end position="507"/>
    </location>
</feature>
<feature type="compositionally biased region" description="Low complexity" evidence="4">
    <location>
        <begin position="409"/>
        <end position="425"/>
    </location>
</feature>
<protein>
    <recommendedName>
        <fullName evidence="2">Autophagy-related protein 14</fullName>
    </recommendedName>
</protein>
<dbReference type="GO" id="GO:0032991">
    <property type="term" value="C:protein-containing complex"/>
    <property type="evidence" value="ECO:0007669"/>
    <property type="project" value="UniProtKB-ARBA"/>
</dbReference>
<comment type="similarity">
    <text evidence="1">Belongs to the ATG14 family.</text>
</comment>
<evidence type="ECO:0000256" key="4">
    <source>
        <dbReference type="SAM" id="MobiDB-lite"/>
    </source>
</evidence>
<evidence type="ECO:0000256" key="2">
    <source>
        <dbReference type="ARBA" id="ARBA00013807"/>
    </source>
</evidence>
<dbReference type="OrthoDB" id="16772at2759"/>
<evidence type="ECO:0000313" key="5">
    <source>
        <dbReference type="EMBL" id="OCF34530.1"/>
    </source>
</evidence>
<organism evidence="5 6">
    <name type="scientific">Kwoniella heveanensis BCC8398</name>
    <dbReference type="NCBI Taxonomy" id="1296120"/>
    <lineage>
        <taxon>Eukaryota</taxon>
        <taxon>Fungi</taxon>
        <taxon>Dikarya</taxon>
        <taxon>Basidiomycota</taxon>
        <taxon>Agaricomycotina</taxon>
        <taxon>Tremellomycetes</taxon>
        <taxon>Tremellales</taxon>
        <taxon>Cryptococcaceae</taxon>
        <taxon>Kwoniella</taxon>
    </lineage>
</organism>
<feature type="compositionally biased region" description="Acidic residues" evidence="4">
    <location>
        <begin position="493"/>
        <end position="507"/>
    </location>
</feature>
<feature type="region of interest" description="Disordered" evidence="4">
    <location>
        <begin position="366"/>
        <end position="425"/>
    </location>
</feature>
<dbReference type="GO" id="GO:0000323">
    <property type="term" value="C:lytic vacuole"/>
    <property type="evidence" value="ECO:0007669"/>
    <property type="project" value="TreeGrafter"/>
</dbReference>
<dbReference type="Proteomes" id="UP000092666">
    <property type="component" value="Unassembled WGS sequence"/>
</dbReference>
<dbReference type="Pfam" id="PF10186">
    <property type="entry name" value="ATG14"/>
    <property type="match status" value="1"/>
</dbReference>
<proteinExistence type="inferred from homology"/>
<dbReference type="GO" id="GO:0000149">
    <property type="term" value="F:SNARE binding"/>
    <property type="evidence" value="ECO:0007669"/>
    <property type="project" value="TreeGrafter"/>
</dbReference>
<dbReference type="AlphaFoldDB" id="A0A1B9GU10"/>
<dbReference type="PANTHER" id="PTHR15157">
    <property type="entry name" value="UV RADIATION RESISTANCE-ASSOCIATED GENE PROTEIN"/>
    <property type="match status" value="1"/>
</dbReference>
<evidence type="ECO:0000256" key="3">
    <source>
        <dbReference type="ARBA" id="ARBA00023054"/>
    </source>
</evidence>
<sequence length="507" mass="55156">MTSNLPRCPVCQSQHPLFCASCLRESISFSEERLRDIQAQIDAITHQSRLLLQGGSGTGPLINPSRSPYPVPSRISAIAGPSRGVNAWRELRADVAERERRCTQLRRDISEREARIAESRATIAKSSVGSRRASLAALKSDPSPTTALQNAIKRCRSRQAEVSSNMIHARLVLVREAVALFGVRQRGKGEWEIASLLLPSPEAFRLYPSVSINAALSHTVHLLSLLTTYLSITLPFLPTPPPPLEKRHIGRPIMKANTPFVGTTKWRDRHVLWMSSTASLSSRLKSIPSSGPRSYTSSSASGASSSPFAAVTSLSSSRIFTAQPNISAVLEKSMNKHRQFLTSFALLAFSVAYLAYSQGVTSVGILDRGGEDSRVRDKDRDDSDDDEDLTINSSSNLNANGILRPRPPSRSQSRHSSTSTPTRSSAMISVTSILELIAALSVSSGLGRKTHEPGTNQVLQHLGFGLDVAKVVQSVLTAEESRWGTKKRKDDGSGEELSEGWDLLDAE</sequence>
<dbReference type="InterPro" id="IPR018791">
    <property type="entry name" value="UV_resistance/autophagy_Atg14"/>
</dbReference>
<gene>
    <name evidence="5" type="ORF">I316_03571</name>
</gene>
<keyword evidence="6" id="KW-1185">Reference proteome</keyword>
<dbReference type="GO" id="GO:0005768">
    <property type="term" value="C:endosome"/>
    <property type="evidence" value="ECO:0007669"/>
    <property type="project" value="TreeGrafter"/>
</dbReference>
<dbReference type="EMBL" id="KV700124">
    <property type="protein sequence ID" value="OCF34530.1"/>
    <property type="molecule type" value="Genomic_DNA"/>
</dbReference>
<feature type="region of interest" description="Disordered" evidence="4">
    <location>
        <begin position="283"/>
        <end position="306"/>
    </location>
</feature>
<accession>A0A1B9GU10</accession>
<feature type="compositionally biased region" description="Basic and acidic residues" evidence="4">
    <location>
        <begin position="479"/>
        <end position="492"/>
    </location>
</feature>
<reference evidence="5 6" key="1">
    <citation type="submission" date="2013-07" db="EMBL/GenBank/DDBJ databases">
        <title>The Genome Sequence of Cryptococcus heveanensis BCC8398.</title>
        <authorList>
            <consortium name="The Broad Institute Genome Sequencing Platform"/>
            <person name="Cuomo C."/>
            <person name="Litvintseva A."/>
            <person name="Chen Y."/>
            <person name="Heitman J."/>
            <person name="Sun S."/>
            <person name="Springer D."/>
            <person name="Dromer F."/>
            <person name="Young S.K."/>
            <person name="Zeng Q."/>
            <person name="Gargeya S."/>
            <person name="Fitzgerald M."/>
            <person name="Abouelleil A."/>
            <person name="Alvarado L."/>
            <person name="Berlin A.M."/>
            <person name="Chapman S.B."/>
            <person name="Dewar J."/>
            <person name="Goldberg J."/>
            <person name="Griggs A."/>
            <person name="Gujja S."/>
            <person name="Hansen M."/>
            <person name="Howarth C."/>
            <person name="Imamovic A."/>
            <person name="Larimer J."/>
            <person name="McCowan C."/>
            <person name="Murphy C."/>
            <person name="Pearson M."/>
            <person name="Priest M."/>
            <person name="Roberts A."/>
            <person name="Saif S."/>
            <person name="Shea T."/>
            <person name="Sykes S."/>
            <person name="Wortman J."/>
            <person name="Nusbaum C."/>
            <person name="Birren B."/>
        </authorList>
    </citation>
    <scope>NUCLEOTIDE SEQUENCE [LARGE SCALE GENOMIC DNA]</scope>
    <source>
        <strain evidence="5 6">BCC8398</strain>
    </source>
</reference>
<keyword evidence="3" id="KW-0175">Coiled coil</keyword>
<dbReference type="GO" id="GO:0035493">
    <property type="term" value="P:SNARE complex assembly"/>
    <property type="evidence" value="ECO:0007669"/>
    <property type="project" value="TreeGrafter"/>
</dbReference>
<feature type="compositionally biased region" description="Polar residues" evidence="4">
    <location>
        <begin position="390"/>
        <end position="399"/>
    </location>
</feature>
<feature type="compositionally biased region" description="Basic and acidic residues" evidence="4">
    <location>
        <begin position="368"/>
        <end position="381"/>
    </location>
</feature>